<dbReference type="InterPro" id="IPR013783">
    <property type="entry name" value="Ig-like_fold"/>
</dbReference>
<organism evidence="2 3">
    <name type="scientific">Chondrus crispus</name>
    <name type="common">Carrageen Irish moss</name>
    <name type="synonym">Polymorpha crispa</name>
    <dbReference type="NCBI Taxonomy" id="2769"/>
    <lineage>
        <taxon>Eukaryota</taxon>
        <taxon>Rhodophyta</taxon>
        <taxon>Florideophyceae</taxon>
        <taxon>Rhodymeniophycidae</taxon>
        <taxon>Gigartinales</taxon>
        <taxon>Gigartinaceae</taxon>
        <taxon>Chondrus</taxon>
    </lineage>
</organism>
<gene>
    <name evidence="2" type="ORF">CHC_T00008156001</name>
</gene>
<name>R7Q4T8_CHOCR</name>
<dbReference type="STRING" id="2769.R7Q4T8"/>
<keyword evidence="3" id="KW-1185">Reference proteome</keyword>
<dbReference type="GeneID" id="17319790"/>
<dbReference type="OrthoDB" id="2022at2759"/>
<proteinExistence type="predicted"/>
<evidence type="ECO:0000313" key="3">
    <source>
        <dbReference type="Proteomes" id="UP000012073"/>
    </source>
</evidence>
<reference evidence="3" key="1">
    <citation type="journal article" date="2013" name="Proc. Natl. Acad. Sci. U.S.A.">
        <title>Genome structure and metabolic features in the red seaweed Chondrus crispus shed light on evolution of the Archaeplastida.</title>
        <authorList>
            <person name="Collen J."/>
            <person name="Porcel B."/>
            <person name="Carre W."/>
            <person name="Ball S.G."/>
            <person name="Chaparro C."/>
            <person name="Tonon T."/>
            <person name="Barbeyron T."/>
            <person name="Michel G."/>
            <person name="Noel B."/>
            <person name="Valentin K."/>
            <person name="Elias M."/>
            <person name="Artiguenave F."/>
            <person name="Arun A."/>
            <person name="Aury J.M."/>
            <person name="Barbosa-Neto J.F."/>
            <person name="Bothwell J.H."/>
            <person name="Bouget F.Y."/>
            <person name="Brillet L."/>
            <person name="Cabello-Hurtado F."/>
            <person name="Capella-Gutierrez S."/>
            <person name="Charrier B."/>
            <person name="Cladiere L."/>
            <person name="Cock J.M."/>
            <person name="Coelho S.M."/>
            <person name="Colleoni C."/>
            <person name="Czjzek M."/>
            <person name="Da Silva C."/>
            <person name="Delage L."/>
            <person name="Denoeud F."/>
            <person name="Deschamps P."/>
            <person name="Dittami S.M."/>
            <person name="Gabaldon T."/>
            <person name="Gachon C.M."/>
            <person name="Groisillier A."/>
            <person name="Herve C."/>
            <person name="Jabbari K."/>
            <person name="Katinka M."/>
            <person name="Kloareg B."/>
            <person name="Kowalczyk N."/>
            <person name="Labadie K."/>
            <person name="Leblanc C."/>
            <person name="Lopez P.J."/>
            <person name="McLachlan D.H."/>
            <person name="Meslet-Cladiere L."/>
            <person name="Moustafa A."/>
            <person name="Nehr Z."/>
            <person name="Nyvall Collen P."/>
            <person name="Panaud O."/>
            <person name="Partensky F."/>
            <person name="Poulain J."/>
            <person name="Rensing S.A."/>
            <person name="Rousvoal S."/>
            <person name="Samson G."/>
            <person name="Symeonidi A."/>
            <person name="Weissenbach J."/>
            <person name="Zambounis A."/>
            <person name="Wincker P."/>
            <person name="Boyen C."/>
        </authorList>
    </citation>
    <scope>NUCLEOTIDE SEQUENCE [LARGE SCALE GENOMIC DNA]</scope>
    <source>
        <strain evidence="3">cv. Stackhouse</strain>
    </source>
</reference>
<sequence length="1028" mass="112531">MTAPSTLPVVTLTATAPTPTSLLLPTIIATSVSPVSATVTLQNHSSSPLSVTLTLSANLRPLLSLATYYTATPPQPSPAASANLNLLHRSTTSSLPLTLPPHSSTPHPIHFVPSLAAPAHASLTTLSSISGRLLLHLPPRRSPLSSLKLSATLSLSRLLVSPPSLPFGHIPALVESTQALNVRNVSPVPTSFLLSASSLDLTFLHARKRTRLPRAAIRVPPFASRRVLCAVRPHAPGSLNATVAVEDVHNPHAMLRVPVTAVVAPPVAGAFETDCGPELHFGDCYSSCSVYKDIAVTSKTSHRISLSFASNRRQQVTFELLPQWSLDSEAVDMKKEPDAMITPWREDLVRGEVERPMSRSHRAFSGALQLPIDDGASSVVTRYGSGSSLSTQQQPSTSAEAMDADGRLVASIASKTRLTEQVTLAAGETRTVRVWFLPLVLPTLDAFGPSSDLDRGRLRPDSFQIIFKLSSEESRVVEGKARVCESMLRLERNETHLGNCDVLTQYPSSVSIINCSDLRASATIDYVSQSVVADNHEIVIEPRKAFDVALTFVPRQVNPNYHKEITVTNKRNPEHPSLVFTLRANCIDGQGVSLHALFYKILAPTQTNEIDFGVTVANHMAIRAFKVRNITQGRLRLKFNGAKGIKTYVPTQRDNQPANASVAHENSDKIRSFTGENVSDQKSLPGLKTDACDFTALRNVNALVEDHIYYKGNKSGKSLRLKRRAGFGDEKVCTLNEGERKAFGEFNHLNSLASNHLGNSNTGLRTVGESRRSWESFLRQLTERDYAMLDSMPMFFSNYASEMSYSDRQFRPARRLQGALQDGLLEDTGIVTLGAGAEQLLVVTMNLCDMDVKGKTKTRPIEKELTVQMLEFDHTRFSDAAPTNSKEVNRMARLFEVDGDSMPRALILTVHACKSRMKIAPLSQLNFGRIACGEQKDKTFSIVNLSEAPLLYEIRKANAESSDQLRFNLGKGTRGVVRPYLSKTVPFIYTPTIEGMFEEKIVIENRLDRSANCELVVKAAVAKALPLT</sequence>
<dbReference type="KEGG" id="ccp:CHC_T00008156001"/>
<dbReference type="PANTHER" id="PTHR39211">
    <property type="entry name" value="CHROMOSOME 7, WHOLE GENOME SHOTGUN SEQUENCE"/>
    <property type="match status" value="1"/>
</dbReference>
<feature type="region of interest" description="Disordered" evidence="1">
    <location>
        <begin position="383"/>
        <end position="402"/>
    </location>
</feature>
<dbReference type="AlphaFoldDB" id="R7Q4T8"/>
<dbReference type="PANTHER" id="PTHR39211:SF1">
    <property type="entry name" value="ABNORMAL SPINDLE-LIKE MICROCEPHALY-ASSOCIATED PROTEIN ASH DOMAIN-CONTAINING PROTEIN"/>
    <property type="match status" value="1"/>
</dbReference>
<accession>R7Q4T8</accession>
<dbReference type="Proteomes" id="UP000012073">
    <property type="component" value="Unassembled WGS sequence"/>
</dbReference>
<evidence type="ECO:0000256" key="1">
    <source>
        <dbReference type="SAM" id="MobiDB-lite"/>
    </source>
</evidence>
<dbReference type="EMBL" id="HG001489">
    <property type="protein sequence ID" value="CDF32391.1"/>
    <property type="molecule type" value="Genomic_DNA"/>
</dbReference>
<evidence type="ECO:0000313" key="2">
    <source>
        <dbReference type="EMBL" id="CDF32391.1"/>
    </source>
</evidence>
<protein>
    <submittedName>
        <fullName evidence="2">Uncharacterized protein</fullName>
    </submittedName>
</protein>
<dbReference type="Gene3D" id="2.60.40.10">
    <property type="entry name" value="Immunoglobulins"/>
    <property type="match status" value="1"/>
</dbReference>
<dbReference type="Gramene" id="CDF32391">
    <property type="protein sequence ID" value="CDF32391"/>
    <property type="gene ID" value="CHC_T00008156001"/>
</dbReference>
<feature type="compositionally biased region" description="Low complexity" evidence="1">
    <location>
        <begin position="384"/>
        <end position="398"/>
    </location>
</feature>
<dbReference type="RefSeq" id="XP_005712056.1">
    <property type="nucleotide sequence ID" value="XM_005711999.1"/>
</dbReference>